<dbReference type="AlphaFoldDB" id="A0AAE0EZQ8"/>
<feature type="compositionally biased region" description="Polar residues" evidence="1">
    <location>
        <begin position="1"/>
        <end position="11"/>
    </location>
</feature>
<sequence length="605" mass="68802">MSVAVSSQPTNAEEPLNTGTPLDGLPDDVLRLILDREGMNSRGARDFISRIKNDCDCRYEPETRQFVADGNVEEVSERDALCLSGNESLLWETFCEQLTGVWAEARGAMEMAMVTVDTPAEKVAAILANDLKTPDDGPAKTRLLGVAFRSYLRECLNLRLFHPNSLWHKLLAAEEIRRMLLLETLDGKIDNLKWHTTFEFLCDEYPEASLWCFVVWYSHVLKHDVFNTAVSRIIKALETTNMSLSNLDFISRIISTDDDRFHVAFDAYLKNKLPTPLHERGLHGPIDIEDVEKICEILENDISRRNLVLDLYLDNKRKELTPPITGRDVKQICELFGNESSQCEAVFDLYVDTQRKELGSSIDIFDDVTDICKQFKNDISRCKLAFDLYMDKQRRDIGRPILLHDVAFICELFGNESSQCEAAFDLYLDTQMRDVECPIDVRDVEDICELFGKESSRCEAAFDMYVYIQRNEIGSPIDTYDVKQICELFGKESSQCEVAFDLTFIVPDAPEGQGGEGSRPPEPDEESQDEDECSDDEDLHAFFEGKNLLPDKKGGRFKCPVCPNKQHLPGLAALLAHLQSPGKQEPAKHRWVLAFLKERSFFGKK</sequence>
<reference evidence="2 3" key="1">
    <citation type="journal article" date="2015" name="Genome Biol. Evol.">
        <title>Comparative Genomics of a Bacterivorous Green Alga Reveals Evolutionary Causalities and Consequences of Phago-Mixotrophic Mode of Nutrition.</title>
        <authorList>
            <person name="Burns J.A."/>
            <person name="Paasch A."/>
            <person name="Narechania A."/>
            <person name="Kim E."/>
        </authorList>
    </citation>
    <scope>NUCLEOTIDE SEQUENCE [LARGE SCALE GENOMIC DNA]</scope>
    <source>
        <strain evidence="2 3">PLY_AMNH</strain>
    </source>
</reference>
<evidence type="ECO:0000256" key="1">
    <source>
        <dbReference type="SAM" id="MobiDB-lite"/>
    </source>
</evidence>
<protein>
    <submittedName>
        <fullName evidence="2">Uncharacterized protein</fullName>
    </submittedName>
</protein>
<feature type="region of interest" description="Disordered" evidence="1">
    <location>
        <begin position="510"/>
        <end position="536"/>
    </location>
</feature>
<keyword evidence="3" id="KW-1185">Reference proteome</keyword>
<proteinExistence type="predicted"/>
<dbReference type="EMBL" id="LGRX02030095">
    <property type="protein sequence ID" value="KAK3246142.1"/>
    <property type="molecule type" value="Genomic_DNA"/>
</dbReference>
<feature type="compositionally biased region" description="Acidic residues" evidence="1">
    <location>
        <begin position="523"/>
        <end position="536"/>
    </location>
</feature>
<evidence type="ECO:0000313" key="2">
    <source>
        <dbReference type="EMBL" id="KAK3246142.1"/>
    </source>
</evidence>
<feature type="region of interest" description="Disordered" evidence="1">
    <location>
        <begin position="1"/>
        <end position="23"/>
    </location>
</feature>
<gene>
    <name evidence="2" type="ORF">CYMTET_44363</name>
</gene>
<comment type="caution">
    <text evidence="2">The sequence shown here is derived from an EMBL/GenBank/DDBJ whole genome shotgun (WGS) entry which is preliminary data.</text>
</comment>
<dbReference type="Proteomes" id="UP001190700">
    <property type="component" value="Unassembled WGS sequence"/>
</dbReference>
<name>A0AAE0EZQ8_9CHLO</name>
<accession>A0AAE0EZQ8</accession>
<organism evidence="2 3">
    <name type="scientific">Cymbomonas tetramitiformis</name>
    <dbReference type="NCBI Taxonomy" id="36881"/>
    <lineage>
        <taxon>Eukaryota</taxon>
        <taxon>Viridiplantae</taxon>
        <taxon>Chlorophyta</taxon>
        <taxon>Pyramimonadophyceae</taxon>
        <taxon>Pyramimonadales</taxon>
        <taxon>Pyramimonadaceae</taxon>
        <taxon>Cymbomonas</taxon>
    </lineage>
</organism>
<evidence type="ECO:0000313" key="3">
    <source>
        <dbReference type="Proteomes" id="UP001190700"/>
    </source>
</evidence>